<protein>
    <submittedName>
        <fullName evidence="4">Isochorismatase domain-containing protein 1</fullName>
    </submittedName>
</protein>
<dbReference type="InterPro" id="IPR050993">
    <property type="entry name" value="Isochorismatase_domain"/>
</dbReference>
<evidence type="ECO:0000313" key="6">
    <source>
        <dbReference type="Proteomes" id="UP000574390"/>
    </source>
</evidence>
<keyword evidence="5" id="KW-1185">Reference proteome</keyword>
<dbReference type="EMBL" id="JABANO010002270">
    <property type="protein sequence ID" value="KAF4757753.1"/>
    <property type="molecule type" value="Genomic_DNA"/>
</dbReference>
<comment type="similarity">
    <text evidence="1">Belongs to the isochorismatase family.</text>
</comment>
<dbReference type="InterPro" id="IPR000868">
    <property type="entry name" value="Isochorismatase-like_dom"/>
</dbReference>
<organism evidence="4 5">
    <name type="scientific">Perkinsus olseni</name>
    <name type="common">Perkinsus atlanticus</name>
    <dbReference type="NCBI Taxonomy" id="32597"/>
    <lineage>
        <taxon>Eukaryota</taxon>
        <taxon>Sar</taxon>
        <taxon>Alveolata</taxon>
        <taxon>Perkinsozoa</taxon>
        <taxon>Perkinsea</taxon>
        <taxon>Perkinsida</taxon>
        <taxon>Perkinsidae</taxon>
        <taxon>Perkinsus</taxon>
    </lineage>
</organism>
<dbReference type="SUPFAM" id="SSF52499">
    <property type="entry name" value="Isochorismatase-like hydrolases"/>
    <property type="match status" value="1"/>
</dbReference>
<evidence type="ECO:0000256" key="1">
    <source>
        <dbReference type="ARBA" id="ARBA00006336"/>
    </source>
</evidence>
<dbReference type="Proteomes" id="UP000574390">
    <property type="component" value="Unassembled WGS sequence"/>
</dbReference>
<comment type="caution">
    <text evidence="4">The sequence shown here is derived from an EMBL/GenBank/DDBJ whole genome shotgun (WGS) entry which is preliminary data.</text>
</comment>
<evidence type="ECO:0000313" key="4">
    <source>
        <dbReference type="EMBL" id="KAF4757753.1"/>
    </source>
</evidence>
<dbReference type="Gene3D" id="3.40.50.850">
    <property type="entry name" value="Isochorismatase-like"/>
    <property type="match status" value="1"/>
</dbReference>
<evidence type="ECO:0000259" key="2">
    <source>
        <dbReference type="Pfam" id="PF00857"/>
    </source>
</evidence>
<dbReference type="PANTHER" id="PTHR14119">
    <property type="entry name" value="HYDROLASE"/>
    <property type="match status" value="1"/>
</dbReference>
<feature type="domain" description="Isochorismatase-like" evidence="2">
    <location>
        <begin position="15"/>
        <end position="164"/>
    </location>
</feature>
<evidence type="ECO:0000313" key="3">
    <source>
        <dbReference type="EMBL" id="KAF4749721.1"/>
    </source>
</evidence>
<dbReference type="Proteomes" id="UP000553632">
    <property type="component" value="Unassembled WGS sequence"/>
</dbReference>
<accession>A0A7J6UKM7</accession>
<sequence length="543" mass="60301">MAGKILTRASAEKAVLLVCDLQDAFAKTIQRMPHIVQTANTLIGASRVLAFPVVVTEQYPEKLGGSVASLDIKGCPVFAKKPFTMMTEEVRAYLDAHCRNRDQFILCGIEAHVCIMQTALDILTERPDATLFLVTDGVSASRLLDRSAAFERLSRAGAIMTTSESILFDMMRTKDHPRFKEISAIARTINQRTPHETQLSSLVNAAVATAATSSTHPSAYTRFLNHKEAALAHEKDSEWRLAVFEWRECFRIRPRDEEVSAKLREAESRVRGPDRVAIPLRKIIGHFNLAIRYWDAGKASLALSESYLAGELLEKYGLPLGCALHNMHAIETVSASFKERDQATQENVDRWPHSVKYSYERAVLLFDKRQLTAAYEQLSKCKELMEWKRKVKHLSRPKEDPLMERLGLRTTFPTDAEQSAGLLTGSATSSARSMGQRSGSSCEQEISGIEDDILCVKELIALYQQSSDSQRSSKGKGGPPQILPCLLCRFEGSLDTDEDISDSVARSNAIGDTNTVYSAAPLDECTAWWETLCACDESNQLSG</sequence>
<dbReference type="InterPro" id="IPR036380">
    <property type="entry name" value="Isochorismatase-like_sf"/>
</dbReference>
<dbReference type="PANTHER" id="PTHR14119:SF3">
    <property type="entry name" value="ISOCHORISMATASE DOMAIN-CONTAINING PROTEIN 2"/>
    <property type="match status" value="1"/>
</dbReference>
<proteinExistence type="inferred from homology"/>
<dbReference type="EMBL" id="JABANM010004125">
    <property type="protein sequence ID" value="KAF4749721.1"/>
    <property type="molecule type" value="Genomic_DNA"/>
</dbReference>
<gene>
    <name evidence="4" type="primary">ISOC1_3</name>
    <name evidence="3" type="synonym">ISOC1_1</name>
    <name evidence="3" type="ORF">FOZ62_016048</name>
    <name evidence="4" type="ORF">FOZ63_015430</name>
</gene>
<evidence type="ECO:0000313" key="5">
    <source>
        <dbReference type="Proteomes" id="UP000553632"/>
    </source>
</evidence>
<dbReference type="Pfam" id="PF00857">
    <property type="entry name" value="Isochorismatase"/>
    <property type="match status" value="1"/>
</dbReference>
<dbReference type="AlphaFoldDB" id="A0A7J6UKM7"/>
<reference evidence="5 6" key="1">
    <citation type="submission" date="2020-04" db="EMBL/GenBank/DDBJ databases">
        <title>Perkinsus olseni comparative genomics.</title>
        <authorList>
            <person name="Bogema D.R."/>
        </authorList>
    </citation>
    <scope>NUCLEOTIDE SEQUENCE [LARGE SCALE GENOMIC DNA]</scope>
    <source>
        <strain evidence="3">ATCC PRA-205</strain>
        <strain evidence="4 5">ATCC PRA-207</strain>
    </source>
</reference>
<name>A0A7J6UKM7_PEROL</name>